<name>A0A9X7E1Z5_BACCE</name>
<comment type="caution">
    <text evidence="1">The sequence shown here is derived from an EMBL/GenBank/DDBJ whole genome shotgun (WGS) entry which is preliminary data.</text>
</comment>
<reference evidence="1 2" key="1">
    <citation type="submission" date="2017-09" db="EMBL/GenBank/DDBJ databases">
        <title>Large-scale bioinformatics analysis of Bacillus genomes uncovers conserved roles of natural products in bacterial physiology.</title>
        <authorList>
            <consortium name="Agbiome Team Llc"/>
            <person name="Bleich R.M."/>
            <person name="Grubbs K.J."/>
            <person name="Santa Maria K.C."/>
            <person name="Allen S.E."/>
            <person name="Farag S."/>
            <person name="Shank E.A."/>
            <person name="Bowers A."/>
        </authorList>
    </citation>
    <scope>NUCLEOTIDE SEQUENCE [LARGE SCALE GENOMIC DNA]</scope>
    <source>
        <strain evidence="1 2">AFS029792</strain>
    </source>
</reference>
<gene>
    <name evidence="1" type="ORF">COI69_26910</name>
</gene>
<sequence>MANINGKWERYTEMVLKDEEPFCNWDDIKYVGSGIFGDIKEEKLTHEEIMHFAVEVREKKQRDTIIQ</sequence>
<dbReference type="RefSeq" id="WP_016084076.1">
    <property type="nucleotide sequence ID" value="NZ_NUQH01000063.1"/>
</dbReference>
<proteinExistence type="predicted"/>
<organism evidence="1 2">
    <name type="scientific">Bacillus cereus</name>
    <dbReference type="NCBI Taxonomy" id="1396"/>
    <lineage>
        <taxon>Bacteria</taxon>
        <taxon>Bacillati</taxon>
        <taxon>Bacillota</taxon>
        <taxon>Bacilli</taxon>
        <taxon>Bacillales</taxon>
        <taxon>Bacillaceae</taxon>
        <taxon>Bacillus</taxon>
        <taxon>Bacillus cereus group</taxon>
    </lineage>
</organism>
<accession>A0A9X7E1Z5</accession>
<dbReference type="AlphaFoldDB" id="A0A9X7E1Z5"/>
<evidence type="ECO:0000313" key="2">
    <source>
        <dbReference type="Proteomes" id="UP000225135"/>
    </source>
</evidence>
<evidence type="ECO:0000313" key="1">
    <source>
        <dbReference type="EMBL" id="PHG76346.1"/>
    </source>
</evidence>
<dbReference type="EMBL" id="NUUR01000102">
    <property type="protein sequence ID" value="PHG76346.1"/>
    <property type="molecule type" value="Genomic_DNA"/>
</dbReference>
<protein>
    <submittedName>
        <fullName evidence="1">Uncharacterized protein</fullName>
    </submittedName>
</protein>
<dbReference type="Proteomes" id="UP000225135">
    <property type="component" value="Unassembled WGS sequence"/>
</dbReference>